<evidence type="ECO:0000259" key="1">
    <source>
        <dbReference type="PROSITE" id="PS51186"/>
    </source>
</evidence>
<dbReference type="SUPFAM" id="SSF55729">
    <property type="entry name" value="Acyl-CoA N-acyltransferases (Nat)"/>
    <property type="match status" value="1"/>
</dbReference>
<reference evidence="2 3" key="1">
    <citation type="submission" date="2019-05" db="EMBL/GenBank/DDBJ databases">
        <title>Hymenobacter edaphi sp. nov., isolated from abandoned arsenic-contaminated farmland soil.</title>
        <authorList>
            <person name="Nie L."/>
        </authorList>
    </citation>
    <scope>NUCLEOTIDE SEQUENCE [LARGE SCALE GENOMIC DNA]</scope>
    <source>
        <strain evidence="2 3">1-3-3-8</strain>
    </source>
</reference>
<dbReference type="PANTHER" id="PTHR43792">
    <property type="entry name" value="GNAT FAMILY, PUTATIVE (AFU_ORTHOLOGUE AFUA_3G00765)-RELATED-RELATED"/>
    <property type="match status" value="1"/>
</dbReference>
<feature type="domain" description="N-acetyltransferase" evidence="1">
    <location>
        <begin position="11"/>
        <end position="173"/>
    </location>
</feature>
<dbReference type="OrthoDB" id="9788916at2"/>
<evidence type="ECO:0000313" key="2">
    <source>
        <dbReference type="EMBL" id="TLM88910.1"/>
    </source>
</evidence>
<dbReference type="EMBL" id="VAJM01000015">
    <property type="protein sequence ID" value="TLM88910.1"/>
    <property type="molecule type" value="Genomic_DNA"/>
</dbReference>
<sequence length="178" mass="19887">MTIPQLETERLRLRGHRPDDFAALLAMWQQPAFYQYLNGAALPAEDVWKRLLQNTGLWHLLGFGYWAVEEKATGQCIGAAGFAEWQRAIRPTLQGYPEAGWVLAPSHHGRGYATEAVRAILAWADTYLPPRSVCLVHAAHAASLRVAAKCGYAEFARTDYHQQPVVLLERPASTLPRP</sequence>
<dbReference type="PROSITE" id="PS51186">
    <property type="entry name" value="GNAT"/>
    <property type="match status" value="1"/>
</dbReference>
<dbReference type="GO" id="GO:0016747">
    <property type="term" value="F:acyltransferase activity, transferring groups other than amino-acyl groups"/>
    <property type="evidence" value="ECO:0007669"/>
    <property type="project" value="InterPro"/>
</dbReference>
<keyword evidence="3" id="KW-1185">Reference proteome</keyword>
<dbReference type="InterPro" id="IPR016181">
    <property type="entry name" value="Acyl_CoA_acyltransferase"/>
</dbReference>
<proteinExistence type="predicted"/>
<dbReference type="RefSeq" id="WP_138081174.1">
    <property type="nucleotide sequence ID" value="NZ_VAJM01000015.1"/>
</dbReference>
<gene>
    <name evidence="2" type="ORF">FDY95_22265</name>
</gene>
<dbReference type="Proteomes" id="UP000305517">
    <property type="component" value="Unassembled WGS sequence"/>
</dbReference>
<dbReference type="Pfam" id="PF13302">
    <property type="entry name" value="Acetyltransf_3"/>
    <property type="match status" value="1"/>
</dbReference>
<dbReference type="Gene3D" id="3.40.630.30">
    <property type="match status" value="1"/>
</dbReference>
<dbReference type="PANTHER" id="PTHR43792:SF1">
    <property type="entry name" value="N-ACETYLTRANSFERASE DOMAIN-CONTAINING PROTEIN"/>
    <property type="match status" value="1"/>
</dbReference>
<name>A0A5R8WJP7_9BACT</name>
<dbReference type="InterPro" id="IPR000182">
    <property type="entry name" value="GNAT_dom"/>
</dbReference>
<keyword evidence="2" id="KW-0808">Transferase</keyword>
<protein>
    <submittedName>
        <fullName evidence="2">GNAT family N-acetyltransferase</fullName>
    </submittedName>
</protein>
<dbReference type="InterPro" id="IPR051531">
    <property type="entry name" value="N-acetyltransferase"/>
</dbReference>
<organism evidence="2 3">
    <name type="scientific">Hymenobacter jeollabukensis</name>
    <dbReference type="NCBI Taxonomy" id="2025313"/>
    <lineage>
        <taxon>Bacteria</taxon>
        <taxon>Pseudomonadati</taxon>
        <taxon>Bacteroidota</taxon>
        <taxon>Cytophagia</taxon>
        <taxon>Cytophagales</taxon>
        <taxon>Hymenobacteraceae</taxon>
        <taxon>Hymenobacter</taxon>
    </lineage>
</organism>
<accession>A0A5R8WJP7</accession>
<dbReference type="AlphaFoldDB" id="A0A5R8WJP7"/>
<evidence type="ECO:0000313" key="3">
    <source>
        <dbReference type="Proteomes" id="UP000305517"/>
    </source>
</evidence>
<comment type="caution">
    <text evidence="2">The sequence shown here is derived from an EMBL/GenBank/DDBJ whole genome shotgun (WGS) entry which is preliminary data.</text>
</comment>